<dbReference type="PANTHER" id="PTHR42954:SF2">
    <property type="entry name" value="FE(2+) TRANSPORT PROTEIN A"/>
    <property type="match status" value="1"/>
</dbReference>
<dbReference type="InterPro" id="IPR052713">
    <property type="entry name" value="FeoA"/>
</dbReference>
<organism evidence="3 4">
    <name type="scientific">Temperatibacter marinus</name>
    <dbReference type="NCBI Taxonomy" id="1456591"/>
    <lineage>
        <taxon>Bacteria</taxon>
        <taxon>Pseudomonadati</taxon>
        <taxon>Pseudomonadota</taxon>
        <taxon>Alphaproteobacteria</taxon>
        <taxon>Kordiimonadales</taxon>
        <taxon>Temperatibacteraceae</taxon>
        <taxon>Temperatibacter</taxon>
    </lineage>
</organism>
<gene>
    <name evidence="3" type="ORF">QGN29_07800</name>
</gene>
<accession>A0AA52H7V1</accession>
<keyword evidence="4" id="KW-1185">Reference proteome</keyword>
<dbReference type="Pfam" id="PF04023">
    <property type="entry name" value="FeoA"/>
    <property type="match status" value="1"/>
</dbReference>
<evidence type="ECO:0000313" key="4">
    <source>
        <dbReference type="Proteomes" id="UP001268683"/>
    </source>
</evidence>
<sequence length="82" mass="9312">MVQTSLHSLDTLSPGDKGVIKEFSNDHEITERLREIGFSEDFRVEVINESLFGRDPMVVQVEQMTIALRRKDASHIIIAVSK</sequence>
<evidence type="ECO:0000256" key="1">
    <source>
        <dbReference type="ARBA" id="ARBA00023004"/>
    </source>
</evidence>
<protein>
    <submittedName>
        <fullName evidence="3">FeoA family protein</fullName>
    </submittedName>
</protein>
<dbReference type="InterPro" id="IPR008988">
    <property type="entry name" value="Transcriptional_repressor_C"/>
</dbReference>
<dbReference type="Proteomes" id="UP001268683">
    <property type="component" value="Chromosome"/>
</dbReference>
<feature type="domain" description="Ferrous iron transporter FeoA-like" evidence="2">
    <location>
        <begin position="7"/>
        <end position="80"/>
    </location>
</feature>
<dbReference type="KEGG" id="tmk:QGN29_07800"/>
<dbReference type="PANTHER" id="PTHR42954">
    <property type="entry name" value="FE(2+) TRANSPORT PROTEIN A"/>
    <property type="match status" value="1"/>
</dbReference>
<name>A0AA52H7V1_9PROT</name>
<keyword evidence="1" id="KW-0408">Iron</keyword>
<dbReference type="InterPro" id="IPR007167">
    <property type="entry name" value="Fe-transptr_FeoA-like"/>
</dbReference>
<dbReference type="RefSeq" id="WP_310797289.1">
    <property type="nucleotide sequence ID" value="NZ_CP123872.1"/>
</dbReference>
<dbReference type="EMBL" id="CP123872">
    <property type="protein sequence ID" value="WND01461.1"/>
    <property type="molecule type" value="Genomic_DNA"/>
</dbReference>
<dbReference type="Gene3D" id="2.30.30.90">
    <property type="match status" value="1"/>
</dbReference>
<dbReference type="AlphaFoldDB" id="A0AA52H7V1"/>
<dbReference type="SMART" id="SM00899">
    <property type="entry name" value="FeoA"/>
    <property type="match status" value="1"/>
</dbReference>
<evidence type="ECO:0000313" key="3">
    <source>
        <dbReference type="EMBL" id="WND01461.1"/>
    </source>
</evidence>
<dbReference type="GO" id="GO:0046914">
    <property type="term" value="F:transition metal ion binding"/>
    <property type="evidence" value="ECO:0007669"/>
    <property type="project" value="InterPro"/>
</dbReference>
<proteinExistence type="predicted"/>
<dbReference type="SUPFAM" id="SSF50037">
    <property type="entry name" value="C-terminal domain of transcriptional repressors"/>
    <property type="match status" value="1"/>
</dbReference>
<reference evidence="3" key="1">
    <citation type="submission" date="2023-04" db="EMBL/GenBank/DDBJ databases">
        <title>Complete genome sequence of Temperatibacter marinus.</title>
        <authorList>
            <person name="Rong J.-C."/>
            <person name="Yi M.-L."/>
            <person name="Zhao Q."/>
        </authorList>
    </citation>
    <scope>NUCLEOTIDE SEQUENCE</scope>
    <source>
        <strain evidence="3">NBRC 110045</strain>
    </source>
</reference>
<evidence type="ECO:0000259" key="2">
    <source>
        <dbReference type="SMART" id="SM00899"/>
    </source>
</evidence>
<dbReference type="InterPro" id="IPR038157">
    <property type="entry name" value="FeoA_core_dom"/>
</dbReference>